<dbReference type="InterPro" id="IPR011008">
    <property type="entry name" value="Dimeric_a/b-barrel"/>
</dbReference>
<gene>
    <name evidence="3" type="ORF">KGD84_01715</name>
</gene>
<evidence type="ECO:0000256" key="1">
    <source>
        <dbReference type="ARBA" id="ARBA00007689"/>
    </source>
</evidence>
<dbReference type="EMBL" id="CP074133">
    <property type="protein sequence ID" value="QUX23146.1"/>
    <property type="molecule type" value="Genomic_DNA"/>
</dbReference>
<keyword evidence="4" id="KW-1185">Reference proteome</keyword>
<sequence length="148" mass="16331">MRYMMSIMSDPQAEANTEMTPEIFEAMAAYNEELVKAGVLLAGDGLAPSAEAVRVTFSNGGARVTDGPFAEAKEFIAGYWILQVSSPEEAVEWAKRCPHPPAGDSAELNLILRRIMDTDDFSDDMMPAELKDRERELRGRNAHEAHEG</sequence>
<dbReference type="RefSeq" id="WP_220564371.1">
    <property type="nucleotide sequence ID" value="NZ_CP074133.1"/>
</dbReference>
<dbReference type="Proteomes" id="UP000676079">
    <property type="component" value="Chromosome"/>
</dbReference>
<dbReference type="PANTHER" id="PTHR35174">
    <property type="entry name" value="BLL7171 PROTEIN-RELATED"/>
    <property type="match status" value="1"/>
</dbReference>
<organism evidence="3 4">
    <name type="scientific">Nocardiopsis changdeensis</name>
    <dbReference type="NCBI Taxonomy" id="2831969"/>
    <lineage>
        <taxon>Bacteria</taxon>
        <taxon>Bacillati</taxon>
        <taxon>Actinomycetota</taxon>
        <taxon>Actinomycetes</taxon>
        <taxon>Streptosporangiales</taxon>
        <taxon>Nocardiopsidaceae</taxon>
        <taxon>Nocardiopsis</taxon>
    </lineage>
</organism>
<accession>A0ABX8BLU1</accession>
<reference evidence="3 4" key="1">
    <citation type="submission" date="2021-05" db="EMBL/GenBank/DDBJ databases">
        <title>Direct Submission.</title>
        <authorList>
            <person name="Li K."/>
            <person name="Gao J."/>
        </authorList>
    </citation>
    <scope>NUCLEOTIDE SEQUENCE [LARGE SCALE GENOMIC DNA]</scope>
    <source>
        <strain evidence="3 4">Mg02</strain>
    </source>
</reference>
<feature type="domain" description="YCII-related" evidence="2">
    <location>
        <begin position="1"/>
        <end position="107"/>
    </location>
</feature>
<dbReference type="Gene3D" id="3.30.70.1060">
    <property type="entry name" value="Dimeric alpha+beta barrel"/>
    <property type="match status" value="1"/>
</dbReference>
<dbReference type="InterPro" id="IPR005545">
    <property type="entry name" value="YCII"/>
</dbReference>
<name>A0ABX8BLU1_9ACTN</name>
<comment type="similarity">
    <text evidence="1">Belongs to the YciI family.</text>
</comment>
<evidence type="ECO:0000313" key="4">
    <source>
        <dbReference type="Proteomes" id="UP000676079"/>
    </source>
</evidence>
<proteinExistence type="inferred from homology"/>
<dbReference type="Pfam" id="PF03795">
    <property type="entry name" value="YCII"/>
    <property type="match status" value="1"/>
</dbReference>
<evidence type="ECO:0000313" key="3">
    <source>
        <dbReference type="EMBL" id="QUX23146.1"/>
    </source>
</evidence>
<evidence type="ECO:0000259" key="2">
    <source>
        <dbReference type="Pfam" id="PF03795"/>
    </source>
</evidence>
<dbReference type="SUPFAM" id="SSF54909">
    <property type="entry name" value="Dimeric alpha+beta barrel"/>
    <property type="match status" value="1"/>
</dbReference>
<protein>
    <submittedName>
        <fullName evidence="3">YciI family protein</fullName>
    </submittedName>
</protein>
<dbReference type="PANTHER" id="PTHR35174:SF4">
    <property type="entry name" value="BLL7163 PROTEIN"/>
    <property type="match status" value="1"/>
</dbReference>